<feature type="domain" description="DNA ligase D 3'-phosphoesterase" evidence="1">
    <location>
        <begin position="21"/>
        <end position="108"/>
    </location>
</feature>
<dbReference type="AlphaFoldDB" id="A0A9D2TPR0"/>
<evidence type="ECO:0000313" key="2">
    <source>
        <dbReference type="EMBL" id="HJC84973.1"/>
    </source>
</evidence>
<sequence length="140" mass="15276">MAGTDSVDVAGRDIRFTHPDNATTLHWDLRLEHAGALASWAVPKGMPTDSGKDRLAIQTEDHPLAYRDFEGSIGDGEPGAGTVDIWDDGTSRVEKWQDDEIIVTLRGRDDGGLGGEPRKIALINSQMNGEKKNWLAHLMA</sequence>
<name>A0A9D2TPR0_9CORY</name>
<dbReference type="Proteomes" id="UP000823858">
    <property type="component" value="Unassembled WGS sequence"/>
</dbReference>
<reference evidence="2" key="2">
    <citation type="submission" date="2021-04" db="EMBL/GenBank/DDBJ databases">
        <authorList>
            <person name="Gilroy R."/>
        </authorList>
    </citation>
    <scope>NUCLEOTIDE SEQUENCE</scope>
    <source>
        <strain evidence="2">ChiHjej13B12-4958</strain>
    </source>
</reference>
<comment type="caution">
    <text evidence="2">The sequence shown here is derived from an EMBL/GenBank/DDBJ whole genome shotgun (WGS) entry which is preliminary data.</text>
</comment>
<gene>
    <name evidence="2" type="ORF">H9751_05430</name>
</gene>
<evidence type="ECO:0000313" key="3">
    <source>
        <dbReference type="Proteomes" id="UP000823858"/>
    </source>
</evidence>
<accession>A0A9D2TPR0</accession>
<proteinExistence type="predicted"/>
<reference evidence="2" key="1">
    <citation type="journal article" date="2021" name="PeerJ">
        <title>Extensive microbial diversity within the chicken gut microbiome revealed by metagenomics and culture.</title>
        <authorList>
            <person name="Gilroy R."/>
            <person name="Ravi A."/>
            <person name="Getino M."/>
            <person name="Pursley I."/>
            <person name="Horton D.L."/>
            <person name="Alikhan N.F."/>
            <person name="Baker D."/>
            <person name="Gharbi K."/>
            <person name="Hall N."/>
            <person name="Watson M."/>
            <person name="Adriaenssens E.M."/>
            <person name="Foster-Nyarko E."/>
            <person name="Jarju S."/>
            <person name="Secka A."/>
            <person name="Antonio M."/>
            <person name="Oren A."/>
            <person name="Chaudhuri R.R."/>
            <person name="La Ragione R."/>
            <person name="Hildebrand F."/>
            <person name="Pallen M.J."/>
        </authorList>
    </citation>
    <scope>NUCLEOTIDE SEQUENCE</scope>
    <source>
        <strain evidence="2">ChiHjej13B12-4958</strain>
    </source>
</reference>
<protein>
    <recommendedName>
        <fullName evidence="1">DNA ligase D 3'-phosphoesterase domain-containing protein</fullName>
    </recommendedName>
</protein>
<dbReference type="EMBL" id="DWVP01000013">
    <property type="protein sequence ID" value="HJC84973.1"/>
    <property type="molecule type" value="Genomic_DNA"/>
</dbReference>
<dbReference type="InterPro" id="IPR014144">
    <property type="entry name" value="LigD_PE_domain"/>
</dbReference>
<dbReference type="PANTHER" id="PTHR39465:SF1">
    <property type="entry name" value="DNA LIGASE D 3'-PHOSPHOESTERASE DOMAIN-CONTAINING PROTEIN"/>
    <property type="match status" value="1"/>
</dbReference>
<evidence type="ECO:0000259" key="1">
    <source>
        <dbReference type="Pfam" id="PF13298"/>
    </source>
</evidence>
<organism evidence="2 3">
    <name type="scientific">Candidatus Corynebacterium faecigallinarum</name>
    <dbReference type="NCBI Taxonomy" id="2838528"/>
    <lineage>
        <taxon>Bacteria</taxon>
        <taxon>Bacillati</taxon>
        <taxon>Actinomycetota</taxon>
        <taxon>Actinomycetes</taxon>
        <taxon>Mycobacteriales</taxon>
        <taxon>Corynebacteriaceae</taxon>
        <taxon>Corynebacterium</taxon>
    </lineage>
</organism>
<dbReference type="Pfam" id="PF13298">
    <property type="entry name" value="LigD_N"/>
    <property type="match status" value="1"/>
</dbReference>
<dbReference type="PANTHER" id="PTHR39465">
    <property type="entry name" value="DNA LIGASE D, 3'-PHOSPHOESTERASE DOMAIN"/>
    <property type="match status" value="1"/>
</dbReference>